<dbReference type="RefSeq" id="WP_188122671.1">
    <property type="nucleotide sequence ID" value="NZ_BOMP01000113.1"/>
</dbReference>
<evidence type="ECO:0000313" key="4">
    <source>
        <dbReference type="Proteomes" id="UP000631312"/>
    </source>
</evidence>
<dbReference type="Proteomes" id="UP000631312">
    <property type="component" value="Unassembled WGS sequence"/>
</dbReference>
<comment type="caution">
    <text evidence="2">The sequence shown here is derived from an EMBL/GenBank/DDBJ whole genome shotgun (WGS) entry which is preliminary data.</text>
</comment>
<dbReference type="EMBL" id="BOMP01000113">
    <property type="protein sequence ID" value="GIE43818.1"/>
    <property type="molecule type" value="Genomic_DNA"/>
</dbReference>
<evidence type="ECO:0000313" key="2">
    <source>
        <dbReference type="EMBL" id="MBB4750505.1"/>
    </source>
</evidence>
<dbReference type="EMBL" id="JACHNC010000001">
    <property type="protein sequence ID" value="MBB4750505.1"/>
    <property type="molecule type" value="Genomic_DNA"/>
</dbReference>
<dbReference type="AlphaFoldDB" id="A0A7W7HHA2"/>
<evidence type="ECO:0000313" key="3">
    <source>
        <dbReference type="Proteomes" id="UP000590511"/>
    </source>
</evidence>
<gene>
    <name evidence="1" type="ORF">Alo02nite_67160</name>
    <name evidence="2" type="ORF">BJ964_004666</name>
</gene>
<sequence>MRVDAVQPRFCAHTGATVPMAWEYAWGEPTTEAEVRLVAVRPGPVLDRDVWPRALGPRRRIRLGSGVTVHPEGPPFLRGLDQPDRVTALFRASGPVLVEVPTPVAEAIRAGGTAQEVAAGWSGDGTTGLVGLLRLGIIEVSPAATVGEGAHAIQENWTVAAPETLINAAVGTSVRATPALLALWSAAGRGDGLPLAGLPPKIRSAVDDLARQGILRLVTA</sequence>
<dbReference type="Proteomes" id="UP000590511">
    <property type="component" value="Unassembled WGS sequence"/>
</dbReference>
<keyword evidence="4" id="KW-1185">Reference proteome</keyword>
<name>A0A7W7HHA2_9ACTN</name>
<reference evidence="1 4" key="2">
    <citation type="submission" date="2021-01" db="EMBL/GenBank/DDBJ databases">
        <title>Whole genome shotgun sequence of Actinoplanes lobatus NBRC 12513.</title>
        <authorList>
            <person name="Komaki H."/>
            <person name="Tamura T."/>
        </authorList>
    </citation>
    <scope>NUCLEOTIDE SEQUENCE [LARGE SCALE GENOMIC DNA]</scope>
    <source>
        <strain evidence="1 4">NBRC 12513</strain>
    </source>
</reference>
<protein>
    <submittedName>
        <fullName evidence="2">Uncharacterized protein</fullName>
    </submittedName>
</protein>
<accession>A0A7W7HHA2</accession>
<evidence type="ECO:0000313" key="1">
    <source>
        <dbReference type="EMBL" id="GIE43818.1"/>
    </source>
</evidence>
<proteinExistence type="predicted"/>
<organism evidence="2 3">
    <name type="scientific">Actinoplanes lobatus</name>
    <dbReference type="NCBI Taxonomy" id="113568"/>
    <lineage>
        <taxon>Bacteria</taxon>
        <taxon>Bacillati</taxon>
        <taxon>Actinomycetota</taxon>
        <taxon>Actinomycetes</taxon>
        <taxon>Micromonosporales</taxon>
        <taxon>Micromonosporaceae</taxon>
        <taxon>Actinoplanes</taxon>
    </lineage>
</organism>
<reference evidence="2 3" key="1">
    <citation type="submission" date="2020-08" db="EMBL/GenBank/DDBJ databases">
        <title>Sequencing the genomes of 1000 actinobacteria strains.</title>
        <authorList>
            <person name="Klenk H.-P."/>
        </authorList>
    </citation>
    <scope>NUCLEOTIDE SEQUENCE [LARGE SCALE GENOMIC DNA]</scope>
    <source>
        <strain evidence="2 3">DSM 43150</strain>
    </source>
</reference>